<feature type="transmembrane region" description="Helical" evidence="6">
    <location>
        <begin position="163"/>
        <end position="182"/>
    </location>
</feature>
<dbReference type="PANTHER" id="PTHR11266:SF80">
    <property type="entry name" value="PEROXISOMAL MEMBRANE PROTEIN 2"/>
    <property type="match status" value="1"/>
</dbReference>
<dbReference type="GO" id="GO:0016020">
    <property type="term" value="C:membrane"/>
    <property type="evidence" value="ECO:0007669"/>
    <property type="project" value="UniProtKB-SubCell"/>
</dbReference>
<dbReference type="PANTHER" id="PTHR11266">
    <property type="entry name" value="PEROXISOMAL MEMBRANE PROTEIN 2, PXMP2 MPV17"/>
    <property type="match status" value="1"/>
</dbReference>
<comment type="caution">
    <text evidence="7">The sequence shown here is derived from an EMBL/GenBank/DDBJ whole genome shotgun (WGS) entry which is preliminary data.</text>
</comment>
<keyword evidence="3 6" id="KW-0812">Transmembrane</keyword>
<evidence type="ECO:0008006" key="9">
    <source>
        <dbReference type="Google" id="ProtNLM"/>
    </source>
</evidence>
<comment type="similarity">
    <text evidence="2 6">Belongs to the peroxisomal membrane protein PXMP2/4 family.</text>
</comment>
<dbReference type="OrthoDB" id="430207at2759"/>
<evidence type="ECO:0000313" key="7">
    <source>
        <dbReference type="EMBL" id="KAG5176600.1"/>
    </source>
</evidence>
<evidence type="ECO:0000256" key="3">
    <source>
        <dbReference type="ARBA" id="ARBA00022692"/>
    </source>
</evidence>
<comment type="subcellular location">
    <subcellularLocation>
        <location evidence="1">Membrane</location>
        <topology evidence="1">Multi-pass membrane protein</topology>
    </subcellularLocation>
</comment>
<accession>A0A835YN24</accession>
<dbReference type="GO" id="GO:0005737">
    <property type="term" value="C:cytoplasm"/>
    <property type="evidence" value="ECO:0007669"/>
    <property type="project" value="TreeGrafter"/>
</dbReference>
<keyword evidence="5 6" id="KW-0472">Membrane</keyword>
<gene>
    <name evidence="7" type="ORF">JKP88DRAFT_159084</name>
</gene>
<evidence type="ECO:0000256" key="2">
    <source>
        <dbReference type="ARBA" id="ARBA00006824"/>
    </source>
</evidence>
<dbReference type="EMBL" id="JAFCMP010000536">
    <property type="protein sequence ID" value="KAG5176600.1"/>
    <property type="molecule type" value="Genomic_DNA"/>
</dbReference>
<evidence type="ECO:0000313" key="8">
    <source>
        <dbReference type="Proteomes" id="UP000664859"/>
    </source>
</evidence>
<dbReference type="InterPro" id="IPR007248">
    <property type="entry name" value="Mpv17_PMP22"/>
</dbReference>
<evidence type="ECO:0000256" key="1">
    <source>
        <dbReference type="ARBA" id="ARBA00004141"/>
    </source>
</evidence>
<dbReference type="Proteomes" id="UP000664859">
    <property type="component" value="Unassembled WGS sequence"/>
</dbReference>
<protein>
    <recommendedName>
        <fullName evidence="9">Peroxisomal membrane protein 2</fullName>
    </recommendedName>
</protein>
<comment type="caution">
    <text evidence="6">Lacks conserved residue(s) required for the propagation of feature annotation.</text>
</comment>
<keyword evidence="8" id="KW-1185">Reference proteome</keyword>
<dbReference type="AlphaFoldDB" id="A0A835YN24"/>
<dbReference type="Pfam" id="PF04117">
    <property type="entry name" value="Mpv17_PMP22"/>
    <property type="match status" value="1"/>
</dbReference>
<evidence type="ECO:0000256" key="4">
    <source>
        <dbReference type="ARBA" id="ARBA00022989"/>
    </source>
</evidence>
<sequence>MVDPASLWADYQGALEAAPLLTKSITAAVLFSGADLCAQQLERSKAEEPKDLEFARSARFFALGLFAQAPWNHYFYMYLDKALPPTEEVFTSTTAIKLALDQGVQAPIFTVIIFAFLGLLEGKSLAEVKQKLNESYGSTMIANWKLWIPASFVNLAFCPPPLRVLFTNVVFFCWSIFLSIVVNAPQKDTEEAASDK</sequence>
<proteinExistence type="inferred from homology"/>
<evidence type="ECO:0000256" key="5">
    <source>
        <dbReference type="ARBA" id="ARBA00023136"/>
    </source>
</evidence>
<keyword evidence="4 6" id="KW-1133">Transmembrane helix</keyword>
<name>A0A835YN24_9STRA</name>
<organism evidence="7 8">
    <name type="scientific">Tribonema minus</name>
    <dbReference type="NCBI Taxonomy" id="303371"/>
    <lineage>
        <taxon>Eukaryota</taxon>
        <taxon>Sar</taxon>
        <taxon>Stramenopiles</taxon>
        <taxon>Ochrophyta</taxon>
        <taxon>PX clade</taxon>
        <taxon>Xanthophyceae</taxon>
        <taxon>Tribonematales</taxon>
        <taxon>Tribonemataceae</taxon>
        <taxon>Tribonema</taxon>
    </lineage>
</organism>
<evidence type="ECO:0000256" key="6">
    <source>
        <dbReference type="RuleBase" id="RU363053"/>
    </source>
</evidence>
<reference evidence="7" key="1">
    <citation type="submission" date="2021-02" db="EMBL/GenBank/DDBJ databases">
        <title>First Annotated Genome of the Yellow-green Alga Tribonema minus.</title>
        <authorList>
            <person name="Mahan K.M."/>
        </authorList>
    </citation>
    <scope>NUCLEOTIDE SEQUENCE</scope>
    <source>
        <strain evidence="7">UTEX B ZZ1240</strain>
    </source>
</reference>